<dbReference type="AlphaFoldDB" id="W6A8L5"/>
<dbReference type="OrthoDB" id="391400at2"/>
<evidence type="ECO:0000313" key="2">
    <source>
        <dbReference type="EMBL" id="AHI53311.1"/>
    </source>
</evidence>
<dbReference type="STRING" id="1276246.SCULI_v1c09710"/>
<organism evidence="2 3">
    <name type="scientific">Spiroplasma culicicola AES-1</name>
    <dbReference type="NCBI Taxonomy" id="1276246"/>
    <lineage>
        <taxon>Bacteria</taxon>
        <taxon>Bacillati</taxon>
        <taxon>Mycoplasmatota</taxon>
        <taxon>Mollicutes</taxon>
        <taxon>Entomoplasmatales</taxon>
        <taxon>Spiroplasmataceae</taxon>
        <taxon>Spiroplasma</taxon>
    </lineage>
</organism>
<feature type="transmembrane region" description="Helical" evidence="1">
    <location>
        <begin position="143"/>
        <end position="165"/>
    </location>
</feature>
<keyword evidence="3" id="KW-1185">Reference proteome</keyword>
<name>W6A8L5_9MOLU</name>
<evidence type="ECO:0000313" key="3">
    <source>
        <dbReference type="Proteomes" id="UP000019267"/>
    </source>
</evidence>
<protein>
    <recommendedName>
        <fullName evidence="4">Transmembrane protein</fullName>
    </recommendedName>
</protein>
<sequence length="277" mass="31777">MKNWSIIAKYFFAIVPLIGIFVFLLGQSIDLLSDPESFWTIAVGNKAEKFEENFYEKLLSWNLAQQMLFLFCRNFLTFTTIINLATSVFWIYSIKNHKAEGTGKFDNYKYALIILCGTFWITLFYNMSLTVTGATKFMKWYNYISWLTEHSIPQIAMLIYFFAFYKKINVTTNNKNIVLMWASTISVVTGYLVFFTITGLICQAVGSFPFFGDMSSTGHYPYDILDLTSANKRVNLPGLTPITQWLACIFGFSAVNSVYFVGGYFICRKQGLNNVTN</sequence>
<keyword evidence="1" id="KW-0472">Membrane</keyword>
<dbReference type="RefSeq" id="WP_025363533.1">
    <property type="nucleotide sequence ID" value="NZ_CP006681.1"/>
</dbReference>
<keyword evidence="1" id="KW-0812">Transmembrane</keyword>
<reference evidence="2 3" key="1">
    <citation type="journal article" date="2014" name="Genome Biol. Evol.">
        <title>Molecular evolution of the substrate utilization strategies and putative virulence factors in mosquito-associated Spiroplasma species.</title>
        <authorList>
            <person name="Chang T.H."/>
            <person name="Lo W.S."/>
            <person name="Ku C."/>
            <person name="Chen L.L."/>
            <person name="Kuo C.H."/>
        </authorList>
    </citation>
    <scope>NUCLEOTIDE SEQUENCE [LARGE SCALE GENOMIC DNA]</scope>
    <source>
        <strain evidence="2">AES-1</strain>
    </source>
</reference>
<dbReference type="PATRIC" id="fig|1276246.3.peg.967"/>
<evidence type="ECO:0008006" key="4">
    <source>
        <dbReference type="Google" id="ProtNLM"/>
    </source>
</evidence>
<dbReference type="Proteomes" id="UP000019267">
    <property type="component" value="Chromosome"/>
</dbReference>
<feature type="transmembrane region" description="Helical" evidence="1">
    <location>
        <begin position="7"/>
        <end position="29"/>
    </location>
</feature>
<feature type="transmembrane region" description="Helical" evidence="1">
    <location>
        <begin position="177"/>
        <end position="206"/>
    </location>
</feature>
<dbReference type="EMBL" id="CP006681">
    <property type="protein sequence ID" value="AHI53311.1"/>
    <property type="molecule type" value="Genomic_DNA"/>
</dbReference>
<feature type="transmembrane region" description="Helical" evidence="1">
    <location>
        <begin position="242"/>
        <end position="267"/>
    </location>
</feature>
<feature type="transmembrane region" description="Helical" evidence="1">
    <location>
        <begin position="112"/>
        <end position="131"/>
    </location>
</feature>
<proteinExistence type="predicted"/>
<gene>
    <name evidence="2" type="ORF">SCULI_v1c09710</name>
</gene>
<dbReference type="KEGG" id="scq:SCULI_v1c09710"/>
<accession>W6A8L5</accession>
<feature type="transmembrane region" description="Helical" evidence="1">
    <location>
        <begin position="67"/>
        <end position="92"/>
    </location>
</feature>
<evidence type="ECO:0000256" key="1">
    <source>
        <dbReference type="SAM" id="Phobius"/>
    </source>
</evidence>
<keyword evidence="1" id="KW-1133">Transmembrane helix</keyword>
<dbReference type="HOGENOM" id="CLU_1004384_0_0_14"/>